<dbReference type="AlphaFoldDB" id="A0A495XP22"/>
<dbReference type="EMBL" id="RBXR01000001">
    <property type="protein sequence ID" value="RKT74636.1"/>
    <property type="molecule type" value="Genomic_DNA"/>
</dbReference>
<feature type="transmembrane region" description="Helical" evidence="1">
    <location>
        <begin position="149"/>
        <end position="168"/>
    </location>
</feature>
<proteinExistence type="predicted"/>
<organism evidence="2 3">
    <name type="scientific">Saccharothrix variisporea</name>
    <dbReference type="NCBI Taxonomy" id="543527"/>
    <lineage>
        <taxon>Bacteria</taxon>
        <taxon>Bacillati</taxon>
        <taxon>Actinomycetota</taxon>
        <taxon>Actinomycetes</taxon>
        <taxon>Pseudonocardiales</taxon>
        <taxon>Pseudonocardiaceae</taxon>
        <taxon>Saccharothrix</taxon>
    </lineage>
</organism>
<sequence>MSSVGYFEAWRLWFDGSSTLRDAELWGLPVLWWGRIGKLAAFLAGLTLIMDIVGPERLRQFSERYVRRNRSRLGIAWPAVVGAAAGALLIWAVFFPGRVTFPGGWIEVSSTGFTAVTAGIALVGSLALLVPVALQGIRRVLIHVFERDALARTVQVVALFLFIVGFHFDLLAS</sequence>
<keyword evidence="1" id="KW-0472">Membrane</keyword>
<evidence type="ECO:0000313" key="3">
    <source>
        <dbReference type="Proteomes" id="UP000272729"/>
    </source>
</evidence>
<feature type="transmembrane region" description="Helical" evidence="1">
    <location>
        <begin position="75"/>
        <end position="95"/>
    </location>
</feature>
<evidence type="ECO:0000256" key="1">
    <source>
        <dbReference type="SAM" id="Phobius"/>
    </source>
</evidence>
<feature type="transmembrane region" description="Helical" evidence="1">
    <location>
        <begin position="115"/>
        <end position="137"/>
    </location>
</feature>
<dbReference type="Proteomes" id="UP000272729">
    <property type="component" value="Unassembled WGS sequence"/>
</dbReference>
<accession>A0A495XP22</accession>
<feature type="transmembrane region" description="Helical" evidence="1">
    <location>
        <begin position="32"/>
        <end position="54"/>
    </location>
</feature>
<name>A0A495XP22_9PSEU</name>
<keyword evidence="1" id="KW-0812">Transmembrane</keyword>
<reference evidence="2" key="1">
    <citation type="submission" date="2018-10" db="EMBL/GenBank/DDBJ databases">
        <title>Sequencing the genomes of 1000 actinobacteria strains.</title>
        <authorList>
            <person name="Klenk H.-P."/>
        </authorList>
    </citation>
    <scope>NUCLEOTIDE SEQUENCE [LARGE SCALE GENOMIC DNA]</scope>
    <source>
        <strain evidence="2">DSM 43911</strain>
    </source>
</reference>
<protein>
    <submittedName>
        <fullName evidence="2">Uncharacterized protein</fullName>
    </submittedName>
</protein>
<evidence type="ECO:0000313" key="2">
    <source>
        <dbReference type="EMBL" id="RKT74636.1"/>
    </source>
</evidence>
<dbReference type="OrthoDB" id="4567441at2"/>
<comment type="caution">
    <text evidence="2">The sequence shown here is derived from an EMBL/GenBank/DDBJ whole genome shotgun (WGS) entry which is preliminary data.</text>
</comment>
<gene>
    <name evidence="2" type="ORF">DFJ66_8003</name>
</gene>
<keyword evidence="1" id="KW-1133">Transmembrane helix</keyword>
<keyword evidence="3" id="KW-1185">Reference proteome</keyword>
<dbReference type="RefSeq" id="WP_121229565.1">
    <property type="nucleotide sequence ID" value="NZ_JBIUBA010000006.1"/>
</dbReference>